<dbReference type="EMBL" id="CAJNRE010000145">
    <property type="protein sequence ID" value="CAF1921874.1"/>
    <property type="molecule type" value="Genomic_DNA"/>
</dbReference>
<dbReference type="GO" id="GO:0005739">
    <property type="term" value="C:mitochondrion"/>
    <property type="evidence" value="ECO:0007669"/>
    <property type="project" value="TreeGrafter"/>
</dbReference>
<evidence type="ECO:0000256" key="5">
    <source>
        <dbReference type="ARBA" id="ARBA00022989"/>
    </source>
</evidence>
<organism evidence="8 9">
    <name type="scientific">Rotaria magnacalcarata</name>
    <dbReference type="NCBI Taxonomy" id="392030"/>
    <lineage>
        <taxon>Eukaryota</taxon>
        <taxon>Metazoa</taxon>
        <taxon>Spiralia</taxon>
        <taxon>Gnathifera</taxon>
        <taxon>Rotifera</taxon>
        <taxon>Eurotatoria</taxon>
        <taxon>Bdelloidea</taxon>
        <taxon>Philodinida</taxon>
        <taxon>Philodinidae</taxon>
        <taxon>Rotaria</taxon>
    </lineage>
</organism>
<comment type="caution">
    <text evidence="8">The sequence shown here is derived from an EMBL/GenBank/DDBJ whole genome shotgun (WGS) entry which is preliminary data.</text>
</comment>
<comment type="similarity">
    <text evidence="2">Belongs to the ninjurin family.</text>
</comment>
<accession>A0A816KXN7</accession>
<keyword evidence="6 7" id="KW-0472">Membrane</keyword>
<dbReference type="Pfam" id="PF10229">
    <property type="entry name" value="MMADHC"/>
    <property type="match status" value="1"/>
</dbReference>
<feature type="transmembrane region" description="Helical" evidence="7">
    <location>
        <begin position="443"/>
        <end position="462"/>
    </location>
</feature>
<sequence>MDRLLTHVRSRASIFLFPTRQVSSYKTNLIDLKSQALINLVNQLDASKQNPSIPASDIDTIYELNSHFPLPGRIGFFYDTNVISKPVQEQDSMAQLLNSHNILSAGPAAKGQEEILSKLLNSNNLEIRTYDCTTSISSKLNNLFLNYDVLSQPLTAITVAFKTKSDMSKWSVEVENERNQLIAQFNKLAQEISTYLNKKQYWIDFIDPSNGKPYYGPSTSDALFETDERYRNFGINVVDLGCCRVIEHLQHGTHVFVGCIFTSASKMDSNVQHLLKEFNKLITAIPYYWQTIISPTSKTSSSAPHMYPETTDNIRPVPPVRAEFHGNPQEEQFLPPVPRRMDKQEENDTNIPNQEYACNYNQYATKKTIGHGLLGFALLTSNAMQLRTLASQKQRDVIWAASVVLVCMSILVQIILAYLLVIVGKGNIQDPQKQVKLQQYNNIALFLTTLVSMINVVINVFMSTTDSNSYLDTNSLQLIKNST</sequence>
<keyword evidence="5 7" id="KW-1133">Transmembrane helix</keyword>
<name>A0A816KXN7_9BILA</name>
<protein>
    <submittedName>
        <fullName evidence="8">Uncharacterized protein</fullName>
    </submittedName>
</protein>
<comment type="subcellular location">
    <subcellularLocation>
        <location evidence="1">Membrane</location>
        <topology evidence="1">Multi-pass membrane protein</topology>
    </subcellularLocation>
</comment>
<evidence type="ECO:0000256" key="7">
    <source>
        <dbReference type="SAM" id="Phobius"/>
    </source>
</evidence>
<gene>
    <name evidence="8" type="ORF">MBJ925_LOCUS2217</name>
</gene>
<keyword evidence="3 7" id="KW-0812">Transmembrane</keyword>
<evidence type="ECO:0000256" key="3">
    <source>
        <dbReference type="ARBA" id="ARBA00022692"/>
    </source>
</evidence>
<dbReference type="Pfam" id="PF04923">
    <property type="entry name" value="Ninjurin"/>
    <property type="match status" value="1"/>
</dbReference>
<dbReference type="Proteomes" id="UP000663824">
    <property type="component" value="Unassembled WGS sequence"/>
</dbReference>
<evidence type="ECO:0000256" key="4">
    <source>
        <dbReference type="ARBA" id="ARBA00022889"/>
    </source>
</evidence>
<dbReference type="PANTHER" id="PTHR13192:SF3">
    <property type="entry name" value="COBALAMIN TRAFFICKING PROTEIN CBLD"/>
    <property type="match status" value="1"/>
</dbReference>
<dbReference type="GO" id="GO:0007155">
    <property type="term" value="P:cell adhesion"/>
    <property type="evidence" value="ECO:0007669"/>
    <property type="project" value="UniProtKB-KW"/>
</dbReference>
<evidence type="ECO:0000313" key="9">
    <source>
        <dbReference type="Proteomes" id="UP000663824"/>
    </source>
</evidence>
<evidence type="ECO:0000256" key="2">
    <source>
        <dbReference type="ARBA" id="ARBA00008141"/>
    </source>
</evidence>
<feature type="transmembrane region" description="Helical" evidence="7">
    <location>
        <begin position="397"/>
        <end position="422"/>
    </location>
</feature>
<reference evidence="8" key="1">
    <citation type="submission" date="2021-02" db="EMBL/GenBank/DDBJ databases">
        <authorList>
            <person name="Nowell W R."/>
        </authorList>
    </citation>
    <scope>NUCLEOTIDE SEQUENCE</scope>
</reference>
<dbReference type="GO" id="GO:0009235">
    <property type="term" value="P:cobalamin metabolic process"/>
    <property type="evidence" value="ECO:0007669"/>
    <property type="project" value="InterPro"/>
</dbReference>
<dbReference type="InterPro" id="IPR007007">
    <property type="entry name" value="Ninjurin"/>
</dbReference>
<dbReference type="GO" id="GO:0016020">
    <property type="term" value="C:membrane"/>
    <property type="evidence" value="ECO:0007669"/>
    <property type="project" value="UniProtKB-SubCell"/>
</dbReference>
<evidence type="ECO:0000256" key="6">
    <source>
        <dbReference type="ARBA" id="ARBA00023136"/>
    </source>
</evidence>
<dbReference type="PANTHER" id="PTHR13192">
    <property type="entry name" value="MY011 PROTEIN"/>
    <property type="match status" value="1"/>
</dbReference>
<evidence type="ECO:0000256" key="1">
    <source>
        <dbReference type="ARBA" id="ARBA00004141"/>
    </source>
</evidence>
<proteinExistence type="inferred from homology"/>
<keyword evidence="4" id="KW-0130">Cell adhesion</keyword>
<dbReference type="AlphaFoldDB" id="A0A816KXN7"/>
<dbReference type="InterPro" id="IPR019362">
    <property type="entry name" value="MMADHC"/>
</dbReference>
<dbReference type="GO" id="GO:0042246">
    <property type="term" value="P:tissue regeneration"/>
    <property type="evidence" value="ECO:0007669"/>
    <property type="project" value="InterPro"/>
</dbReference>
<evidence type="ECO:0000313" key="8">
    <source>
        <dbReference type="EMBL" id="CAF1921874.1"/>
    </source>
</evidence>